<keyword evidence="1" id="KW-0812">Transmembrane</keyword>
<sequence length="307" mass="33651">MESSFLLLAALILISATFGAPVKDSLSNKLNISVIAEEDFNFKCTLTNYSSYIEAPQFMQISKLVHGSESKYRILAHMSTAESARLSRNVSIDFADAAAEGNWSSETMTLSVKFKGKGVSETGTYRCAVGYLENQADENVSFWIRTVNITDTTTSVAVSVPPGFEGTRRISFCAKCPSGGTFTLTLNSTTHEIVGDHEDGTGRMCSRQLANIPRSRTSVRLQCASGETGICLFDSREWVCYEEVSPAGRSDKSRTPIICIVVVIIVSALIVACVIAVVIRFHRQSLRTPYKLQNSDFRIMCIGNPNH</sequence>
<evidence type="ECO:0000313" key="4">
    <source>
        <dbReference type="Proteomes" id="UP001519460"/>
    </source>
</evidence>
<dbReference type="Proteomes" id="UP001519460">
    <property type="component" value="Unassembled WGS sequence"/>
</dbReference>
<keyword evidence="2" id="KW-0732">Signal</keyword>
<accession>A0ABD0LQC8</accession>
<keyword evidence="1" id="KW-0472">Membrane</keyword>
<organism evidence="3 4">
    <name type="scientific">Batillaria attramentaria</name>
    <dbReference type="NCBI Taxonomy" id="370345"/>
    <lineage>
        <taxon>Eukaryota</taxon>
        <taxon>Metazoa</taxon>
        <taxon>Spiralia</taxon>
        <taxon>Lophotrochozoa</taxon>
        <taxon>Mollusca</taxon>
        <taxon>Gastropoda</taxon>
        <taxon>Caenogastropoda</taxon>
        <taxon>Sorbeoconcha</taxon>
        <taxon>Cerithioidea</taxon>
        <taxon>Batillariidae</taxon>
        <taxon>Batillaria</taxon>
    </lineage>
</organism>
<comment type="caution">
    <text evidence="3">The sequence shown here is derived from an EMBL/GenBank/DDBJ whole genome shotgun (WGS) entry which is preliminary data.</text>
</comment>
<dbReference type="EMBL" id="JACVVK020000031">
    <property type="protein sequence ID" value="KAK7501532.1"/>
    <property type="molecule type" value="Genomic_DNA"/>
</dbReference>
<dbReference type="AlphaFoldDB" id="A0ABD0LQC8"/>
<gene>
    <name evidence="3" type="ORF">BaRGS_00007336</name>
</gene>
<evidence type="ECO:0000256" key="1">
    <source>
        <dbReference type="SAM" id="Phobius"/>
    </source>
</evidence>
<feature type="transmembrane region" description="Helical" evidence="1">
    <location>
        <begin position="255"/>
        <end position="279"/>
    </location>
</feature>
<reference evidence="3 4" key="1">
    <citation type="journal article" date="2023" name="Sci. Data">
        <title>Genome assembly of the Korean intertidal mud-creeper Batillaria attramentaria.</title>
        <authorList>
            <person name="Patra A.K."/>
            <person name="Ho P.T."/>
            <person name="Jun S."/>
            <person name="Lee S.J."/>
            <person name="Kim Y."/>
            <person name="Won Y.J."/>
        </authorList>
    </citation>
    <scope>NUCLEOTIDE SEQUENCE [LARGE SCALE GENOMIC DNA]</scope>
    <source>
        <strain evidence="3">Wonlab-2016</strain>
    </source>
</reference>
<feature type="signal peptide" evidence="2">
    <location>
        <begin position="1"/>
        <end position="19"/>
    </location>
</feature>
<evidence type="ECO:0000313" key="3">
    <source>
        <dbReference type="EMBL" id="KAK7501532.1"/>
    </source>
</evidence>
<feature type="chain" id="PRO_5044885461" description="Ig-like domain-containing protein" evidence="2">
    <location>
        <begin position="20"/>
        <end position="307"/>
    </location>
</feature>
<evidence type="ECO:0000256" key="2">
    <source>
        <dbReference type="SAM" id="SignalP"/>
    </source>
</evidence>
<name>A0ABD0LQC8_9CAEN</name>
<keyword evidence="4" id="KW-1185">Reference proteome</keyword>
<evidence type="ECO:0008006" key="5">
    <source>
        <dbReference type="Google" id="ProtNLM"/>
    </source>
</evidence>
<proteinExistence type="predicted"/>
<keyword evidence="1" id="KW-1133">Transmembrane helix</keyword>
<protein>
    <recommendedName>
        <fullName evidence="5">Ig-like domain-containing protein</fullName>
    </recommendedName>
</protein>